<name>A0A376CLM8_9CORY</name>
<accession>A0A376CLM8</accession>
<protein>
    <submittedName>
        <fullName evidence="2">ABC-type transporter, permease component</fullName>
    </submittedName>
</protein>
<reference evidence="2 3" key="1">
    <citation type="submission" date="2018-06" db="EMBL/GenBank/DDBJ databases">
        <authorList>
            <consortium name="Pathogen Informatics"/>
            <person name="Doyle S."/>
        </authorList>
    </citation>
    <scope>NUCLEOTIDE SEQUENCE [LARGE SCALE GENOMIC DNA]</scope>
    <source>
        <strain evidence="2 3">NCTC11862</strain>
    </source>
</reference>
<evidence type="ECO:0000313" key="3">
    <source>
        <dbReference type="Proteomes" id="UP000254467"/>
    </source>
</evidence>
<feature type="transmembrane region" description="Helical" evidence="1">
    <location>
        <begin position="462"/>
        <end position="482"/>
    </location>
</feature>
<keyword evidence="1" id="KW-0812">Transmembrane</keyword>
<keyword evidence="3" id="KW-1185">Reference proteome</keyword>
<sequence length="529" mass="56707">MREVLTQTRLNFHLKRGYLLGWMLPILAIIAIFPVAYYEYYPELSSRQGIVQGMENNVGTRAIYGLIDKPGTVGQMTTWEAAMWAGLLGAIMVALLMVDLYRRPEHTGLSELTRSTGIKASTPWAAATITGVTSAITLGAASALILLALPLPRDEIPTEGAIAFGFTLTLMLIGATLFAQMALLLVNDASRLTQAALISVAVSYAIRIVADTQEIAWLNWLSPLGWRELIGPFTENDMGRAAILAAVCFAAIGLIGFAESRRTFGEGYFPRRSKVHRSRSVQGIVHLRWMLNKGGIIAWAINVAITTAFLMPLSGDIATLIGGDDTTGQVFRDLLGGTDAYQAFISYICEMVAIMVAAAGISQITSYRAEEKARIVDMQRSTGVRRYAPLAAATTIALASVVGLVSVMHASGAIGLATQEQTLDDDYSALAWASWSLLGAVIVLVGIAIAIIGWIPVASGWVWAPLALSAVVTLMGEILQLPEWVIDLSPLTHALEPGSDQWWIPATMGAAGVAFAIFGLAGSAKRDIR</sequence>
<feature type="transmembrane region" description="Helical" evidence="1">
    <location>
        <begin position="197"/>
        <end position="218"/>
    </location>
</feature>
<dbReference type="AlphaFoldDB" id="A0A376CLM8"/>
<dbReference type="OrthoDB" id="2014935at2"/>
<feature type="transmembrane region" description="Helical" evidence="1">
    <location>
        <begin position="387"/>
        <end position="410"/>
    </location>
</feature>
<proteinExistence type="predicted"/>
<keyword evidence="1" id="KW-1133">Transmembrane helix</keyword>
<dbReference type="Proteomes" id="UP000254467">
    <property type="component" value="Unassembled WGS sequence"/>
</dbReference>
<dbReference type="STRING" id="35756.GCA_001044155_00357"/>
<dbReference type="RefSeq" id="WP_018582655.1">
    <property type="nucleotide sequence ID" value="NZ_LDYD01000019.1"/>
</dbReference>
<gene>
    <name evidence="2" type="ORF">NCTC11862_00963</name>
</gene>
<feature type="transmembrane region" description="Helical" evidence="1">
    <location>
        <begin position="20"/>
        <end position="38"/>
    </location>
</feature>
<keyword evidence="1" id="KW-0472">Membrane</keyword>
<feature type="transmembrane region" description="Helical" evidence="1">
    <location>
        <begin position="341"/>
        <end position="366"/>
    </location>
</feature>
<feature type="transmembrane region" description="Helical" evidence="1">
    <location>
        <begin position="430"/>
        <end position="455"/>
    </location>
</feature>
<dbReference type="EMBL" id="UFXQ01000001">
    <property type="protein sequence ID" value="STC69182.1"/>
    <property type="molecule type" value="Genomic_DNA"/>
</dbReference>
<evidence type="ECO:0000313" key="2">
    <source>
        <dbReference type="EMBL" id="STC69182.1"/>
    </source>
</evidence>
<feature type="transmembrane region" description="Helical" evidence="1">
    <location>
        <begin position="81"/>
        <end position="101"/>
    </location>
</feature>
<feature type="transmembrane region" description="Helical" evidence="1">
    <location>
        <begin position="296"/>
        <end position="321"/>
    </location>
</feature>
<feature type="transmembrane region" description="Helical" evidence="1">
    <location>
        <begin position="161"/>
        <end position="185"/>
    </location>
</feature>
<feature type="transmembrane region" description="Helical" evidence="1">
    <location>
        <begin position="502"/>
        <end position="521"/>
    </location>
</feature>
<feature type="transmembrane region" description="Helical" evidence="1">
    <location>
        <begin position="122"/>
        <end position="149"/>
    </location>
</feature>
<organism evidence="2 3">
    <name type="scientific">Corynebacterium pilosum</name>
    <dbReference type="NCBI Taxonomy" id="35756"/>
    <lineage>
        <taxon>Bacteria</taxon>
        <taxon>Bacillati</taxon>
        <taxon>Actinomycetota</taxon>
        <taxon>Actinomycetes</taxon>
        <taxon>Mycobacteriales</taxon>
        <taxon>Corynebacteriaceae</taxon>
        <taxon>Corynebacterium</taxon>
    </lineage>
</organism>
<feature type="transmembrane region" description="Helical" evidence="1">
    <location>
        <begin position="238"/>
        <end position="258"/>
    </location>
</feature>
<evidence type="ECO:0000256" key="1">
    <source>
        <dbReference type="SAM" id="Phobius"/>
    </source>
</evidence>